<dbReference type="SUPFAM" id="SSF52540">
    <property type="entry name" value="P-loop containing nucleoside triphosphate hydrolases"/>
    <property type="match status" value="1"/>
</dbReference>
<protein>
    <submittedName>
        <fullName evidence="6">ATP-binding cassette domain-containing protein</fullName>
    </submittedName>
</protein>
<dbReference type="InterPro" id="IPR027417">
    <property type="entry name" value="P-loop_NTPase"/>
</dbReference>
<evidence type="ECO:0000256" key="3">
    <source>
        <dbReference type="ARBA" id="ARBA00022741"/>
    </source>
</evidence>
<proteinExistence type="inferred from homology"/>
<reference evidence="6" key="1">
    <citation type="submission" date="2020-07" db="EMBL/GenBank/DDBJ databases">
        <title>Huge and variable diversity of episymbiotic CPR bacteria and DPANN archaea in groundwater ecosystems.</title>
        <authorList>
            <person name="He C.Y."/>
            <person name="Keren R."/>
            <person name="Whittaker M."/>
            <person name="Farag I.F."/>
            <person name="Doudna J."/>
            <person name="Cate J.H.D."/>
            <person name="Banfield J.F."/>
        </authorList>
    </citation>
    <scope>NUCLEOTIDE SEQUENCE</scope>
    <source>
        <strain evidence="6">NC_groundwater_1664_Pr3_B-0.1um_52_9</strain>
    </source>
</reference>
<evidence type="ECO:0000313" key="6">
    <source>
        <dbReference type="EMBL" id="MBI5248681.1"/>
    </source>
</evidence>
<keyword evidence="2" id="KW-0813">Transport</keyword>
<evidence type="ECO:0000256" key="1">
    <source>
        <dbReference type="ARBA" id="ARBA00005417"/>
    </source>
</evidence>
<dbReference type="Proteomes" id="UP000807825">
    <property type="component" value="Unassembled WGS sequence"/>
</dbReference>
<accession>A0A9D6V2A2</accession>
<dbReference type="PROSITE" id="PS50893">
    <property type="entry name" value="ABC_TRANSPORTER_2"/>
    <property type="match status" value="1"/>
</dbReference>
<dbReference type="PANTHER" id="PTHR43553">
    <property type="entry name" value="HEAVY METAL TRANSPORTER"/>
    <property type="match status" value="1"/>
</dbReference>
<keyword evidence="4 6" id="KW-0067">ATP-binding</keyword>
<name>A0A9D6V2A2_9BACT</name>
<gene>
    <name evidence="6" type="ORF">HY912_04235</name>
</gene>
<dbReference type="Gene3D" id="3.40.50.300">
    <property type="entry name" value="P-loop containing nucleotide triphosphate hydrolases"/>
    <property type="match status" value="1"/>
</dbReference>
<comment type="similarity">
    <text evidence="1">Belongs to the ABC transporter superfamily.</text>
</comment>
<comment type="caution">
    <text evidence="6">The sequence shown here is derived from an EMBL/GenBank/DDBJ whole genome shotgun (WGS) entry which is preliminary data.</text>
</comment>
<evidence type="ECO:0000259" key="5">
    <source>
        <dbReference type="PROSITE" id="PS50893"/>
    </source>
</evidence>
<sequence>MIIAENVSFTYPRENRPALDGVSFTVENRAWVAVTGRIGSGKTTLCKILKGLLKPTAGKVRLTEPHADFPRVAYLGGDPYDTLVGTSVEEDAVFGMENFEFPLSEMKVRLKQALAWTHLTGMEKRLVNTLSGGEQQKLALAGALASGASVLILDEATSMLDRPVRKSIRTLINSLRTNPGLTIVEVTHDPEYISLADNILFVESGKAVFQGTYPEFLTHPCGESWTRAGWGLASLRREMADAGICLSDCRGNSQLSECLLKFIKK</sequence>
<organism evidence="6 7">
    <name type="scientific">Desulfomonile tiedjei</name>
    <dbReference type="NCBI Taxonomy" id="2358"/>
    <lineage>
        <taxon>Bacteria</taxon>
        <taxon>Pseudomonadati</taxon>
        <taxon>Thermodesulfobacteriota</taxon>
        <taxon>Desulfomonilia</taxon>
        <taxon>Desulfomonilales</taxon>
        <taxon>Desulfomonilaceae</taxon>
        <taxon>Desulfomonile</taxon>
    </lineage>
</organism>
<dbReference type="InterPro" id="IPR050095">
    <property type="entry name" value="ECF_ABC_transporter_ATP-bd"/>
</dbReference>
<dbReference type="InterPro" id="IPR017871">
    <property type="entry name" value="ABC_transporter-like_CS"/>
</dbReference>
<dbReference type="SMART" id="SM00382">
    <property type="entry name" value="AAA"/>
    <property type="match status" value="1"/>
</dbReference>
<dbReference type="InterPro" id="IPR003593">
    <property type="entry name" value="AAA+_ATPase"/>
</dbReference>
<evidence type="ECO:0000313" key="7">
    <source>
        <dbReference type="Proteomes" id="UP000807825"/>
    </source>
</evidence>
<dbReference type="EMBL" id="JACRDE010000125">
    <property type="protein sequence ID" value="MBI5248681.1"/>
    <property type="molecule type" value="Genomic_DNA"/>
</dbReference>
<dbReference type="GO" id="GO:0005524">
    <property type="term" value="F:ATP binding"/>
    <property type="evidence" value="ECO:0007669"/>
    <property type="project" value="UniProtKB-KW"/>
</dbReference>
<dbReference type="InterPro" id="IPR015856">
    <property type="entry name" value="ABC_transpr_CbiO/EcfA_su"/>
</dbReference>
<dbReference type="Pfam" id="PF00005">
    <property type="entry name" value="ABC_tran"/>
    <property type="match status" value="1"/>
</dbReference>
<feature type="domain" description="ABC transporter" evidence="5">
    <location>
        <begin position="2"/>
        <end position="229"/>
    </location>
</feature>
<evidence type="ECO:0000256" key="2">
    <source>
        <dbReference type="ARBA" id="ARBA00022448"/>
    </source>
</evidence>
<dbReference type="GO" id="GO:0043190">
    <property type="term" value="C:ATP-binding cassette (ABC) transporter complex"/>
    <property type="evidence" value="ECO:0007669"/>
    <property type="project" value="TreeGrafter"/>
</dbReference>
<dbReference type="PANTHER" id="PTHR43553:SF24">
    <property type="entry name" value="ENERGY-COUPLING FACTOR TRANSPORTER ATP-BINDING PROTEIN ECFA1"/>
    <property type="match status" value="1"/>
</dbReference>
<dbReference type="GO" id="GO:0016887">
    <property type="term" value="F:ATP hydrolysis activity"/>
    <property type="evidence" value="ECO:0007669"/>
    <property type="project" value="InterPro"/>
</dbReference>
<evidence type="ECO:0000256" key="4">
    <source>
        <dbReference type="ARBA" id="ARBA00022840"/>
    </source>
</evidence>
<dbReference type="InterPro" id="IPR003439">
    <property type="entry name" value="ABC_transporter-like_ATP-bd"/>
</dbReference>
<dbReference type="GO" id="GO:0042626">
    <property type="term" value="F:ATPase-coupled transmembrane transporter activity"/>
    <property type="evidence" value="ECO:0007669"/>
    <property type="project" value="TreeGrafter"/>
</dbReference>
<dbReference type="PROSITE" id="PS00211">
    <property type="entry name" value="ABC_TRANSPORTER_1"/>
    <property type="match status" value="1"/>
</dbReference>
<dbReference type="CDD" id="cd03225">
    <property type="entry name" value="ABC_cobalt_CbiO_domain1"/>
    <property type="match status" value="1"/>
</dbReference>
<dbReference type="AlphaFoldDB" id="A0A9D6V2A2"/>
<keyword evidence="3" id="KW-0547">Nucleotide-binding</keyword>